<sequence length="437" mass="48606">MEDVVVISRSIVRPSRDVNQSKEIHLTPWDLFLLNLCYLQRGLLFAKPDPSFDLISRLKASLSVALDHFYPFAGRLVKTKNDDGTVSFLVNCDGSGVEFVHASALNIELSDVLQYSGSNDGLFPANGIKSYQGESNPLLMVQVTEMKDGVFIGFGYNHTVADDKSLWMFINAWSEICSKDTGGGSTTPMEIILPGWFLNGIHYPIRIPDPETKFTPITSTTSNLQQKVFHLTKENILKLKAKANSEAGSDDLALDKRTSSLQAVLGHMWRSTVRNSVINREEETHCRVPADMRLRLDPPLEKECFGNVCQTGIVTTTVEELLDQGLGWAALQINKMVGLQKNETFKAFAENWLKNDKNSVRFGSNSLVVTSSPWFKLYSNDFGWGKPITARAGPPYPNGRLVVFQGAEEGSLDLQVCLPSQVLVNLSKDVEFLEYVC</sequence>
<dbReference type="GO" id="GO:0016740">
    <property type="term" value="F:transferase activity"/>
    <property type="evidence" value="ECO:0007669"/>
    <property type="project" value="UniProtKB-KW"/>
</dbReference>
<keyword evidence="1" id="KW-0808">Transferase</keyword>
<dbReference type="AlphaFoldDB" id="A0ABC8JU65"/>
<keyword evidence="3" id="KW-1185">Reference proteome</keyword>
<comment type="caution">
    <text evidence="2">The sequence shown here is derived from an EMBL/GenBank/DDBJ whole genome shotgun (WGS) entry which is preliminary data.</text>
</comment>
<organism evidence="2 3">
    <name type="scientific">Eruca vesicaria subsp. sativa</name>
    <name type="common">Garden rocket</name>
    <name type="synonym">Eruca sativa</name>
    <dbReference type="NCBI Taxonomy" id="29727"/>
    <lineage>
        <taxon>Eukaryota</taxon>
        <taxon>Viridiplantae</taxon>
        <taxon>Streptophyta</taxon>
        <taxon>Embryophyta</taxon>
        <taxon>Tracheophyta</taxon>
        <taxon>Spermatophyta</taxon>
        <taxon>Magnoliopsida</taxon>
        <taxon>eudicotyledons</taxon>
        <taxon>Gunneridae</taxon>
        <taxon>Pentapetalae</taxon>
        <taxon>rosids</taxon>
        <taxon>malvids</taxon>
        <taxon>Brassicales</taxon>
        <taxon>Brassicaceae</taxon>
        <taxon>Brassiceae</taxon>
        <taxon>Eruca</taxon>
    </lineage>
</organism>
<dbReference type="PANTHER" id="PTHR31896">
    <property type="entry name" value="FAMILY REGULATORY PROTEIN, PUTATIVE (AFU_ORTHOLOGUE AFUA_3G14730)-RELATED"/>
    <property type="match status" value="1"/>
</dbReference>
<name>A0ABC8JU65_ERUVS</name>
<dbReference type="InterPro" id="IPR023213">
    <property type="entry name" value="CAT-like_dom_sf"/>
</dbReference>
<evidence type="ECO:0000313" key="3">
    <source>
        <dbReference type="Proteomes" id="UP001642260"/>
    </source>
</evidence>
<reference evidence="2 3" key="1">
    <citation type="submission" date="2022-03" db="EMBL/GenBank/DDBJ databases">
        <authorList>
            <person name="Macdonald S."/>
            <person name="Ahmed S."/>
            <person name="Newling K."/>
        </authorList>
    </citation>
    <scope>NUCLEOTIDE SEQUENCE [LARGE SCALE GENOMIC DNA]</scope>
</reference>
<proteinExistence type="predicted"/>
<gene>
    <name evidence="2" type="ORF">ERUC_LOCUS13676</name>
</gene>
<dbReference type="Proteomes" id="UP001642260">
    <property type="component" value="Unassembled WGS sequence"/>
</dbReference>
<evidence type="ECO:0000313" key="2">
    <source>
        <dbReference type="EMBL" id="CAH8335904.1"/>
    </source>
</evidence>
<dbReference type="InterPro" id="IPR051283">
    <property type="entry name" value="Sec_Metabolite_Acyltrans"/>
</dbReference>
<dbReference type="Gene3D" id="3.30.559.10">
    <property type="entry name" value="Chloramphenicol acetyltransferase-like domain"/>
    <property type="match status" value="2"/>
</dbReference>
<evidence type="ECO:0000256" key="1">
    <source>
        <dbReference type="ARBA" id="ARBA00022679"/>
    </source>
</evidence>
<dbReference type="PANTHER" id="PTHR31896:SF43">
    <property type="entry name" value="PROTEIN ENHANCED PSEUDOMONAS SUSCEPTIBILITY 1"/>
    <property type="match status" value="1"/>
</dbReference>
<protein>
    <submittedName>
        <fullName evidence="2">Uncharacterized protein</fullName>
    </submittedName>
</protein>
<dbReference type="EMBL" id="CAKOAT010128710">
    <property type="protein sequence ID" value="CAH8335904.1"/>
    <property type="molecule type" value="Genomic_DNA"/>
</dbReference>
<dbReference type="Pfam" id="PF02458">
    <property type="entry name" value="Transferase"/>
    <property type="match status" value="1"/>
</dbReference>
<accession>A0ABC8JU65</accession>